<protein>
    <recommendedName>
        <fullName evidence="3">CHASE2 domain-containing protein</fullName>
    </recommendedName>
</protein>
<accession>A0A2T1C8Q2</accession>
<feature type="domain" description="CHASE2" evidence="3">
    <location>
        <begin position="404"/>
        <end position="730"/>
    </location>
</feature>
<comment type="caution">
    <text evidence="4">The sequence shown here is derived from an EMBL/GenBank/DDBJ whole genome shotgun (WGS) entry which is preliminary data.</text>
</comment>
<evidence type="ECO:0000256" key="1">
    <source>
        <dbReference type="SAM" id="Coils"/>
    </source>
</evidence>
<dbReference type="InterPro" id="IPR007890">
    <property type="entry name" value="CHASE2"/>
</dbReference>
<feature type="transmembrane region" description="Helical" evidence="2">
    <location>
        <begin position="742"/>
        <end position="761"/>
    </location>
</feature>
<dbReference type="AlphaFoldDB" id="A0A2T1C8Q2"/>
<evidence type="ECO:0000313" key="5">
    <source>
        <dbReference type="Proteomes" id="UP000238762"/>
    </source>
</evidence>
<dbReference type="RefSeq" id="WP_106287310.1">
    <property type="nucleotide sequence ID" value="NZ_CAWNTC010000180.1"/>
</dbReference>
<keyword evidence="2" id="KW-0472">Membrane</keyword>
<dbReference type="OrthoDB" id="444941at2"/>
<evidence type="ECO:0000256" key="2">
    <source>
        <dbReference type="SAM" id="Phobius"/>
    </source>
</evidence>
<keyword evidence="2" id="KW-1133">Transmembrane helix</keyword>
<organism evidence="4 5">
    <name type="scientific">Merismopedia glauca CCAP 1448/3</name>
    <dbReference type="NCBI Taxonomy" id="1296344"/>
    <lineage>
        <taxon>Bacteria</taxon>
        <taxon>Bacillati</taxon>
        <taxon>Cyanobacteriota</taxon>
        <taxon>Cyanophyceae</taxon>
        <taxon>Synechococcales</taxon>
        <taxon>Merismopediaceae</taxon>
        <taxon>Merismopedia</taxon>
    </lineage>
</organism>
<reference evidence="4 5" key="1">
    <citation type="submission" date="2018-02" db="EMBL/GenBank/DDBJ databases">
        <authorList>
            <person name="Cohen D.B."/>
            <person name="Kent A.D."/>
        </authorList>
    </citation>
    <scope>NUCLEOTIDE SEQUENCE [LARGE SCALE GENOMIC DNA]</scope>
    <source>
        <strain evidence="4 5">CCAP 1448/3</strain>
    </source>
</reference>
<feature type="coiled-coil region" evidence="1">
    <location>
        <begin position="78"/>
        <end position="105"/>
    </location>
</feature>
<dbReference type="SMART" id="SM01080">
    <property type="entry name" value="CHASE2"/>
    <property type="match status" value="1"/>
</dbReference>
<feature type="transmembrane region" description="Helical" evidence="2">
    <location>
        <begin position="710"/>
        <end position="730"/>
    </location>
</feature>
<keyword evidence="2" id="KW-0812">Transmembrane</keyword>
<sequence>MGKTIVLKFSGDLKNNGFEVIVEVVNSGDQESRSEGYLPACPILEDKYQEWQLALQALATIQNPPNTSDRNSTIFEKLQKIKEYREKAKNHYKDAEKSLVQMINSWLRSESFLPIREILDRHISYSEKGRIIIRTSNLQLKRLPWESWEWLSSGNRQVTISYSSINFVSPPHVIQKPMRIVAVIGQDSNVNVKKDLDLLRDRLPQNAILESLIDWSRQELLEYLKKNACDLFYFAGHSKTSGDRAKIWINKTEYLEIDDLKNTLKQMRLNGLKLAIFNSCDGLGLADNLDEENLSVPNLIVMREAIHDKVAHTFLQELVSGFITEKLPLHQAVEKARESLEGLEDQFPGSSLQPILISGATQDQTYESWLQKPKPVSQAQVFKLLINSLIVTSLIAVLRTIGWLQGWEWQAYDMMMGLRKSEAIESRVLVVDVTQKDTDPLGGEYPLKDRTLLKALEQLDKYKPKAVGIDIYRYPPLSKKPEEFLEYQKEYEKLVKYWRDREYIVPICVHSQKEDDDDQNVSSKSPAIKQDIVGFVDVPVDTDGVIRRSLIAVEPPVNSPCQASYSLSAYLALTYLQTKGYKISFPTTNTLEISHPQTQKVVRWEALQPYSSFYSSVKTTSGYQMLLNYRQTDSVTEISQRVNLTQLLEGKVPAEMIRDRIILIGVTDPNLAKDEFETPYHQEIRGLWLHAHMVSQLVSSVEDGRSLLKFLAWELQILVVWLLSVAAIGVNWRFSYLTSLKITGVILVVVYTISLGVFITQSLIIPIIPATLALVIPLLAGLISAATSLERDYSQADAL</sequence>
<reference evidence="4 5" key="2">
    <citation type="submission" date="2018-03" db="EMBL/GenBank/DDBJ databases">
        <title>The ancient ancestry and fast evolution of plastids.</title>
        <authorList>
            <person name="Moore K.R."/>
            <person name="Magnabosco C."/>
            <person name="Momper L."/>
            <person name="Gold D.A."/>
            <person name="Bosak T."/>
            <person name="Fournier G.P."/>
        </authorList>
    </citation>
    <scope>NUCLEOTIDE SEQUENCE [LARGE SCALE GENOMIC DNA]</scope>
    <source>
        <strain evidence="4 5">CCAP 1448/3</strain>
    </source>
</reference>
<proteinExistence type="predicted"/>
<dbReference type="Pfam" id="PF12770">
    <property type="entry name" value="CHAT"/>
    <property type="match status" value="1"/>
</dbReference>
<dbReference type="Proteomes" id="UP000238762">
    <property type="component" value="Unassembled WGS sequence"/>
</dbReference>
<gene>
    <name evidence="4" type="ORF">C7B64_03720</name>
</gene>
<feature type="transmembrane region" description="Helical" evidence="2">
    <location>
        <begin position="767"/>
        <end position="789"/>
    </location>
</feature>
<dbReference type="EMBL" id="PVWJ01000011">
    <property type="protein sequence ID" value="PSB04538.1"/>
    <property type="molecule type" value="Genomic_DNA"/>
</dbReference>
<name>A0A2T1C8Q2_9CYAN</name>
<evidence type="ECO:0000313" key="4">
    <source>
        <dbReference type="EMBL" id="PSB04538.1"/>
    </source>
</evidence>
<dbReference type="Pfam" id="PF05226">
    <property type="entry name" value="CHASE2"/>
    <property type="match status" value="1"/>
</dbReference>
<keyword evidence="1" id="KW-0175">Coiled coil</keyword>
<keyword evidence="5" id="KW-1185">Reference proteome</keyword>
<evidence type="ECO:0000259" key="3">
    <source>
        <dbReference type="SMART" id="SM01080"/>
    </source>
</evidence>
<dbReference type="InterPro" id="IPR024983">
    <property type="entry name" value="CHAT_dom"/>
</dbReference>